<feature type="signal peptide" evidence="2">
    <location>
        <begin position="1"/>
        <end position="22"/>
    </location>
</feature>
<evidence type="ECO:0008006" key="5">
    <source>
        <dbReference type="Google" id="ProtNLM"/>
    </source>
</evidence>
<gene>
    <name evidence="3" type="ORF">F0U60_39340</name>
</gene>
<proteinExistence type="predicted"/>
<evidence type="ECO:0000313" key="4">
    <source>
        <dbReference type="Proteomes" id="UP001611383"/>
    </source>
</evidence>
<feature type="chain" id="PRO_5045544922" description="Lipoprotein" evidence="2">
    <location>
        <begin position="23"/>
        <end position="492"/>
    </location>
</feature>
<dbReference type="Proteomes" id="UP001611383">
    <property type="component" value="Chromosome"/>
</dbReference>
<dbReference type="InterPro" id="IPR011042">
    <property type="entry name" value="6-blade_b-propeller_TolB-like"/>
</dbReference>
<feature type="compositionally biased region" description="Low complexity" evidence="1">
    <location>
        <begin position="73"/>
        <end position="92"/>
    </location>
</feature>
<organism evidence="3 4">
    <name type="scientific">Archangium minus</name>
    <dbReference type="NCBI Taxonomy" id="83450"/>
    <lineage>
        <taxon>Bacteria</taxon>
        <taxon>Pseudomonadati</taxon>
        <taxon>Myxococcota</taxon>
        <taxon>Myxococcia</taxon>
        <taxon>Myxococcales</taxon>
        <taxon>Cystobacterineae</taxon>
        <taxon>Archangiaceae</taxon>
        <taxon>Archangium</taxon>
    </lineage>
</organism>
<dbReference type="Gene3D" id="2.120.10.30">
    <property type="entry name" value="TolB, C-terminal domain"/>
    <property type="match status" value="1"/>
</dbReference>
<dbReference type="SUPFAM" id="SSF69304">
    <property type="entry name" value="Tricorn protease N-terminal domain"/>
    <property type="match status" value="1"/>
</dbReference>
<keyword evidence="2" id="KW-0732">Signal</keyword>
<reference evidence="3 4" key="1">
    <citation type="submission" date="2019-08" db="EMBL/GenBank/DDBJ databases">
        <title>Archangium and Cystobacter genomes.</title>
        <authorList>
            <person name="Chen I.-C.K."/>
            <person name="Wielgoss S."/>
        </authorList>
    </citation>
    <scope>NUCLEOTIDE SEQUENCE [LARGE SCALE GENOMIC DNA]</scope>
    <source>
        <strain evidence="3 4">Cbm 6</strain>
    </source>
</reference>
<evidence type="ECO:0000256" key="1">
    <source>
        <dbReference type="SAM" id="MobiDB-lite"/>
    </source>
</evidence>
<dbReference type="PROSITE" id="PS51257">
    <property type="entry name" value="PROKAR_LIPOPROTEIN"/>
    <property type="match status" value="1"/>
</dbReference>
<sequence length="492" mass="50997">MIKRVVISALAGALMVVSTGCADECVDPFDCLNDEGAPAQGREWACVDNKCEQRDIQPPSGDDAGTDTDAGTETDAGTDAGTETDAGTDAGTMTVDKGGACTASMECMAGLRCEGAAGARTCQPLHIAVTASLDGGSGAIEAVAVLAESGATVIELSQGAGPSRFPRWNTDGTAVAFVEEETAGAAALVSRTISPTAGVGTPLTTAGTAGTEDFRHLEWEPSSSVTWVKKAGTSISGIYAIPSAGGAVEELSPNGGFPSWKNAQTFAFSAKGQGLQTRTIGGAAQAVTGGETGEQPKYNRVNDFLLYLASTESDTFSGGEQQPLYELFTLPATGATATQPASPIARRSEPTPVTAGEVKSFITAHTWSPDGTYVTYVRAFYYDPTLPTAPNVICGGMGAECGTQAGPNVYLQRTNPENGQAVGDPILVATNATLPAVSPDGHFVAYIQGQRLYMRRINPTDWSLGEPAVLTPATMRVQTNLGDDHRPRWQPR</sequence>
<keyword evidence="4" id="KW-1185">Reference proteome</keyword>
<name>A0ABY9X293_9BACT</name>
<dbReference type="InterPro" id="IPR011659">
    <property type="entry name" value="WD40"/>
</dbReference>
<dbReference type="Pfam" id="PF07676">
    <property type="entry name" value="PD40"/>
    <property type="match status" value="1"/>
</dbReference>
<accession>A0ABY9X293</accession>
<protein>
    <recommendedName>
        <fullName evidence="5">Lipoprotein</fullName>
    </recommendedName>
</protein>
<feature type="region of interest" description="Disordered" evidence="1">
    <location>
        <begin position="53"/>
        <end position="92"/>
    </location>
</feature>
<dbReference type="RefSeq" id="WP_395807471.1">
    <property type="nucleotide sequence ID" value="NZ_CP043494.1"/>
</dbReference>
<evidence type="ECO:0000313" key="3">
    <source>
        <dbReference type="EMBL" id="WNG49505.1"/>
    </source>
</evidence>
<dbReference type="EMBL" id="CP043494">
    <property type="protein sequence ID" value="WNG49505.1"/>
    <property type="molecule type" value="Genomic_DNA"/>
</dbReference>
<evidence type="ECO:0000256" key="2">
    <source>
        <dbReference type="SAM" id="SignalP"/>
    </source>
</evidence>